<dbReference type="InterPro" id="IPR036388">
    <property type="entry name" value="WH-like_DNA-bd_sf"/>
</dbReference>
<proteinExistence type="predicted"/>
<dbReference type="Pfam" id="PF00392">
    <property type="entry name" value="GntR"/>
    <property type="match status" value="1"/>
</dbReference>
<keyword evidence="6" id="KW-1185">Reference proteome</keyword>
<reference evidence="5" key="1">
    <citation type="submission" date="2022-08" db="EMBL/GenBank/DDBJ databases">
        <authorList>
            <person name="Tistechok S."/>
            <person name="Samborskyy M."/>
            <person name="Roman I."/>
        </authorList>
    </citation>
    <scope>NUCLEOTIDE SEQUENCE</scope>
    <source>
        <strain evidence="5">DSM 103496</strain>
    </source>
</reference>
<dbReference type="InterPro" id="IPR008920">
    <property type="entry name" value="TF_FadR/GntR_C"/>
</dbReference>
<dbReference type="Proteomes" id="UP001141259">
    <property type="component" value="Unassembled WGS sequence"/>
</dbReference>
<accession>A0A9X3AD11</accession>
<protein>
    <submittedName>
        <fullName evidence="5">FCD domain-containing protein</fullName>
    </submittedName>
</protein>
<dbReference type="InterPro" id="IPR011711">
    <property type="entry name" value="GntR_C"/>
</dbReference>
<dbReference type="Gene3D" id="1.10.10.10">
    <property type="entry name" value="Winged helix-like DNA-binding domain superfamily/Winged helix DNA-binding domain"/>
    <property type="match status" value="1"/>
</dbReference>
<dbReference type="InterPro" id="IPR000524">
    <property type="entry name" value="Tscrpt_reg_HTH_GntR"/>
</dbReference>
<evidence type="ECO:0000256" key="3">
    <source>
        <dbReference type="ARBA" id="ARBA00023163"/>
    </source>
</evidence>
<dbReference type="EMBL" id="JANYMP010000001">
    <property type="protein sequence ID" value="MCS7475637.1"/>
    <property type="molecule type" value="Genomic_DNA"/>
</dbReference>
<dbReference type="AlphaFoldDB" id="A0A9X3AD11"/>
<dbReference type="PANTHER" id="PTHR43537">
    <property type="entry name" value="TRANSCRIPTIONAL REGULATOR, GNTR FAMILY"/>
    <property type="match status" value="1"/>
</dbReference>
<dbReference type="InterPro" id="IPR036390">
    <property type="entry name" value="WH_DNA-bd_sf"/>
</dbReference>
<keyword evidence="1" id="KW-0805">Transcription regulation</keyword>
<dbReference type="PROSITE" id="PS50949">
    <property type="entry name" value="HTH_GNTR"/>
    <property type="match status" value="1"/>
</dbReference>
<keyword evidence="3" id="KW-0804">Transcription</keyword>
<evidence type="ECO:0000256" key="1">
    <source>
        <dbReference type="ARBA" id="ARBA00023015"/>
    </source>
</evidence>
<name>A0A9X3AD11_9PSEU</name>
<dbReference type="SUPFAM" id="SSF46785">
    <property type="entry name" value="Winged helix' DNA-binding domain"/>
    <property type="match status" value="1"/>
</dbReference>
<evidence type="ECO:0000256" key="2">
    <source>
        <dbReference type="ARBA" id="ARBA00023125"/>
    </source>
</evidence>
<dbReference type="Gene3D" id="1.20.120.530">
    <property type="entry name" value="GntR ligand-binding domain-like"/>
    <property type="match status" value="1"/>
</dbReference>
<dbReference type="SMART" id="SM00895">
    <property type="entry name" value="FCD"/>
    <property type="match status" value="1"/>
</dbReference>
<feature type="domain" description="HTH gntR-type" evidence="4">
    <location>
        <begin position="6"/>
        <end position="73"/>
    </location>
</feature>
<dbReference type="SUPFAM" id="SSF48008">
    <property type="entry name" value="GntR ligand-binding domain-like"/>
    <property type="match status" value="1"/>
</dbReference>
<dbReference type="GO" id="GO:0003700">
    <property type="term" value="F:DNA-binding transcription factor activity"/>
    <property type="evidence" value="ECO:0007669"/>
    <property type="project" value="InterPro"/>
</dbReference>
<evidence type="ECO:0000313" key="6">
    <source>
        <dbReference type="Proteomes" id="UP001141259"/>
    </source>
</evidence>
<dbReference type="GO" id="GO:0003677">
    <property type="term" value="F:DNA binding"/>
    <property type="evidence" value="ECO:0007669"/>
    <property type="project" value="UniProtKB-KW"/>
</dbReference>
<dbReference type="PANTHER" id="PTHR43537:SF44">
    <property type="entry name" value="GNTR FAMILY REGULATORY PROTEIN"/>
    <property type="match status" value="1"/>
</dbReference>
<gene>
    <name evidence="5" type="ORF">NZH93_02135</name>
</gene>
<dbReference type="RefSeq" id="WP_259621148.1">
    <property type="nucleotide sequence ID" value="NZ_JANYMP010000001.1"/>
</dbReference>
<dbReference type="Pfam" id="PF07729">
    <property type="entry name" value="FCD"/>
    <property type="match status" value="1"/>
</dbReference>
<dbReference type="SMART" id="SM00345">
    <property type="entry name" value="HTH_GNTR"/>
    <property type="match status" value="1"/>
</dbReference>
<evidence type="ECO:0000259" key="4">
    <source>
        <dbReference type="PROSITE" id="PS50949"/>
    </source>
</evidence>
<comment type="caution">
    <text evidence="5">The sequence shown here is derived from an EMBL/GenBank/DDBJ whole genome shotgun (WGS) entry which is preliminary data.</text>
</comment>
<evidence type="ECO:0000313" key="5">
    <source>
        <dbReference type="EMBL" id="MCS7475637.1"/>
    </source>
</evidence>
<sequence length="234" mass="25067">MNPLGSGLHARVVDALGSRIADGGIPPGSVLSTEAVERDHGVSRSVVREVVRTLTGLGMVEARQRVGTTVLPVSSWDLLDPRVIAWRDNGPDALRQLDELITLREALEPVAAQRAAANDDGSTATALREHLALMETAFRATDPRGFAAADTAFHEALLRGARNDVLSQLVQTVLATLHARYSGHRLFSDDTADSLLRHRDLVDAVESGDPARAEAVSRALVRAARVEVLGEGEH</sequence>
<keyword evidence="2" id="KW-0238">DNA-binding</keyword>
<organism evidence="5 6">
    <name type="scientific">Umezawaea endophytica</name>
    <dbReference type="NCBI Taxonomy" id="1654476"/>
    <lineage>
        <taxon>Bacteria</taxon>
        <taxon>Bacillati</taxon>
        <taxon>Actinomycetota</taxon>
        <taxon>Actinomycetes</taxon>
        <taxon>Pseudonocardiales</taxon>
        <taxon>Pseudonocardiaceae</taxon>
        <taxon>Umezawaea</taxon>
    </lineage>
</organism>